<proteinExistence type="predicted"/>
<sequence>MLPAELYRGIIGCLHHDHDRKTLLSAAQCCALLRMESQRILFRSTTGAIWYGEDQLQRHKLFLGAVLGAPQRLALYVRDFIQVAIGWEPGHAPGMYAFTADFEQRIHIYEMTRRALPLMVNLKKLCYSPFRATASAHILHGCTFQLEVIEWWQERCEGELVSSFFPHQRALRDITLLWKSDIKPPNNILPQLVSVRGSLSTLIAFTEVVGPEKIMALDLLDDVQTDPSLDMTKTLFGLKYVRIPRADSLERLARRNSLPDSIILLEVTRWASTSLRFLEYLPGNLHTLVLRDSQSPEQILSQYEQENTSTTAFLQCPYLQYVDFCPLDSASGTRVSRPSRLLGMSHTITVTFINHETDWWKRHILDDE</sequence>
<dbReference type="Proteomes" id="UP000567179">
    <property type="component" value="Unassembled WGS sequence"/>
</dbReference>
<gene>
    <name evidence="1" type="ORF">D9619_012854</name>
</gene>
<evidence type="ECO:0000313" key="1">
    <source>
        <dbReference type="EMBL" id="KAF5323755.1"/>
    </source>
</evidence>
<dbReference type="OrthoDB" id="3048034at2759"/>
<comment type="caution">
    <text evidence="1">The sequence shown here is derived from an EMBL/GenBank/DDBJ whole genome shotgun (WGS) entry which is preliminary data.</text>
</comment>
<reference evidence="1 2" key="1">
    <citation type="journal article" date="2020" name="ISME J.">
        <title>Uncovering the hidden diversity of litter-decomposition mechanisms in mushroom-forming fungi.</title>
        <authorList>
            <person name="Floudas D."/>
            <person name="Bentzer J."/>
            <person name="Ahren D."/>
            <person name="Johansson T."/>
            <person name="Persson P."/>
            <person name="Tunlid A."/>
        </authorList>
    </citation>
    <scope>NUCLEOTIDE SEQUENCE [LARGE SCALE GENOMIC DNA]</scope>
    <source>
        <strain evidence="1 2">CBS 101986</strain>
    </source>
</reference>
<keyword evidence="2" id="KW-1185">Reference proteome</keyword>
<evidence type="ECO:0000313" key="2">
    <source>
        <dbReference type="Proteomes" id="UP000567179"/>
    </source>
</evidence>
<dbReference type="EMBL" id="JAACJJ010000017">
    <property type="protein sequence ID" value="KAF5323755.1"/>
    <property type="molecule type" value="Genomic_DNA"/>
</dbReference>
<name>A0A8H5F4R0_9AGAR</name>
<accession>A0A8H5F4R0</accession>
<protein>
    <submittedName>
        <fullName evidence="1">Uncharacterized protein</fullName>
    </submittedName>
</protein>
<dbReference type="AlphaFoldDB" id="A0A8H5F4R0"/>
<organism evidence="1 2">
    <name type="scientific">Psilocybe cf. subviscida</name>
    <dbReference type="NCBI Taxonomy" id="2480587"/>
    <lineage>
        <taxon>Eukaryota</taxon>
        <taxon>Fungi</taxon>
        <taxon>Dikarya</taxon>
        <taxon>Basidiomycota</taxon>
        <taxon>Agaricomycotina</taxon>
        <taxon>Agaricomycetes</taxon>
        <taxon>Agaricomycetidae</taxon>
        <taxon>Agaricales</taxon>
        <taxon>Agaricineae</taxon>
        <taxon>Strophariaceae</taxon>
        <taxon>Psilocybe</taxon>
    </lineage>
</organism>